<gene>
    <name evidence="1" type="ORF">IJ22_24030</name>
</gene>
<dbReference type="AlphaFoldDB" id="A0A0U2U9B2"/>
<protein>
    <submittedName>
        <fullName evidence="1">Nucleotide-diphospho-sugar transferase</fullName>
    </submittedName>
</protein>
<evidence type="ECO:0000313" key="1">
    <source>
        <dbReference type="EMBL" id="ALS22776.1"/>
    </source>
</evidence>
<organism evidence="1 2">
    <name type="scientific">Paenibacillus naphthalenovorans</name>
    <dbReference type="NCBI Taxonomy" id="162209"/>
    <lineage>
        <taxon>Bacteria</taxon>
        <taxon>Bacillati</taxon>
        <taxon>Bacillota</taxon>
        <taxon>Bacilli</taxon>
        <taxon>Bacillales</taxon>
        <taxon>Paenibacillaceae</taxon>
        <taxon>Paenibacillus</taxon>
    </lineage>
</organism>
<dbReference type="Pfam" id="PF00535">
    <property type="entry name" value="Glycos_transf_2"/>
    <property type="match status" value="1"/>
</dbReference>
<dbReference type="InterPro" id="IPR050256">
    <property type="entry name" value="Glycosyltransferase_2"/>
</dbReference>
<dbReference type="PANTHER" id="PTHR48090:SF7">
    <property type="entry name" value="RFBJ PROTEIN"/>
    <property type="match status" value="1"/>
</dbReference>
<dbReference type="PATRIC" id="fig|162209.4.peg.2555"/>
<dbReference type="PANTHER" id="PTHR48090">
    <property type="entry name" value="UNDECAPRENYL-PHOSPHATE 4-DEOXY-4-FORMAMIDO-L-ARABINOSE TRANSFERASE-RELATED"/>
    <property type="match status" value="1"/>
</dbReference>
<dbReference type="OrthoDB" id="396512at2"/>
<dbReference type="STRING" id="162209.IJ22_24030"/>
<dbReference type="KEGG" id="pnp:IJ22_24030"/>
<keyword evidence="2" id="KW-1185">Reference proteome</keyword>
<keyword evidence="1" id="KW-0808">Transferase</keyword>
<dbReference type="InterPro" id="IPR029044">
    <property type="entry name" value="Nucleotide-diphossugar_trans"/>
</dbReference>
<dbReference type="Proteomes" id="UP000061660">
    <property type="component" value="Chromosome"/>
</dbReference>
<name>A0A0U2U9B2_9BACL</name>
<dbReference type="GO" id="GO:0016740">
    <property type="term" value="F:transferase activity"/>
    <property type="evidence" value="ECO:0007669"/>
    <property type="project" value="UniProtKB-KW"/>
</dbReference>
<sequence>MTTLVSVIIPVWNGAERLPATLKAVDRVISTIEGAKPRALKFQLIVVDDGSDDDTRAAAYPWADLVIGFPVNRGKAAAMSAGCRAAGGEIFVFLDADLGETASCFPVLLEPLVQNQADLTVARLPQVNKPAGFGLVKGLASRGVKALSGYSSLAPLSGQRAVRAEVWKRCGRVYTGFGVEVGMLIDTVKLGYRVMELAVPFGHRETGRDWGGFVHRGKQFVAVGLALWECWRKPVC</sequence>
<dbReference type="Gene3D" id="3.90.550.10">
    <property type="entry name" value="Spore Coat Polysaccharide Biosynthesis Protein SpsA, Chain A"/>
    <property type="match status" value="1"/>
</dbReference>
<dbReference type="SUPFAM" id="SSF53448">
    <property type="entry name" value="Nucleotide-diphospho-sugar transferases"/>
    <property type="match status" value="1"/>
</dbReference>
<dbReference type="CDD" id="cd04179">
    <property type="entry name" value="DPM_DPG-synthase_like"/>
    <property type="match status" value="1"/>
</dbReference>
<dbReference type="EMBL" id="CP013652">
    <property type="protein sequence ID" value="ALS22776.1"/>
    <property type="molecule type" value="Genomic_DNA"/>
</dbReference>
<dbReference type="RefSeq" id="WP_062408926.1">
    <property type="nucleotide sequence ID" value="NZ_BJCS01000001.1"/>
</dbReference>
<reference evidence="2" key="1">
    <citation type="submission" date="2015-12" db="EMBL/GenBank/DDBJ databases">
        <title>Complete genome sequences of two moderately thermophilic Paenibacillus species.</title>
        <authorList>
            <person name="Butler R.III."/>
            <person name="Wang J."/>
            <person name="Stark B.C."/>
            <person name="Pombert J.-F."/>
        </authorList>
    </citation>
    <scope>NUCLEOTIDE SEQUENCE [LARGE SCALE GENOMIC DNA]</scope>
    <source>
        <strain evidence="2">32O-Y</strain>
    </source>
</reference>
<accession>A0A0U2U9B2</accession>
<dbReference type="InterPro" id="IPR001173">
    <property type="entry name" value="Glyco_trans_2-like"/>
</dbReference>
<reference evidence="1 2" key="2">
    <citation type="journal article" date="2016" name="Genome Announc.">
        <title>Complete Genome Sequences of Two Interactive Moderate Thermophiles, Paenibacillus napthalenovorans 32O-Y and Paenibacillus sp. 32O-W.</title>
        <authorList>
            <person name="Butler R.R.III."/>
            <person name="Wang J."/>
            <person name="Stark B.C."/>
            <person name="Pombert J.F."/>
        </authorList>
    </citation>
    <scope>NUCLEOTIDE SEQUENCE [LARGE SCALE GENOMIC DNA]</scope>
    <source>
        <strain evidence="1 2">32O-Y</strain>
    </source>
</reference>
<evidence type="ECO:0000313" key="2">
    <source>
        <dbReference type="Proteomes" id="UP000061660"/>
    </source>
</evidence>
<proteinExistence type="predicted"/>